<evidence type="ECO:0000313" key="3">
    <source>
        <dbReference type="Proteomes" id="UP001501303"/>
    </source>
</evidence>
<sequence length="132" mass="14002">MGLLVALLMTGTLLTGCGSSGNDVPRSWIAATYDSAPGYNAWTSGRPPAAVAGEIAGHRSPRARRNSANRHYLRYRDHIVAVTPGLRGGSRIEIETYRRGHQRWHSDVGSYWPAPGRGGSGYRGGGPGSGGK</sequence>
<comment type="caution">
    <text evidence="2">The sequence shown here is derived from an EMBL/GenBank/DDBJ whole genome shotgun (WGS) entry which is preliminary data.</text>
</comment>
<name>A0ABN2PE02_9ACTN</name>
<reference evidence="2 3" key="1">
    <citation type="journal article" date="2019" name="Int. J. Syst. Evol. Microbiol.">
        <title>The Global Catalogue of Microorganisms (GCM) 10K type strain sequencing project: providing services to taxonomists for standard genome sequencing and annotation.</title>
        <authorList>
            <consortium name="The Broad Institute Genomics Platform"/>
            <consortium name="The Broad Institute Genome Sequencing Center for Infectious Disease"/>
            <person name="Wu L."/>
            <person name="Ma J."/>
        </authorList>
    </citation>
    <scope>NUCLEOTIDE SEQUENCE [LARGE SCALE GENOMIC DNA]</scope>
    <source>
        <strain evidence="2 3">JCM 13581</strain>
    </source>
</reference>
<organism evidence="2 3">
    <name type="scientific">Streptomyces sodiiphilus</name>
    <dbReference type="NCBI Taxonomy" id="226217"/>
    <lineage>
        <taxon>Bacteria</taxon>
        <taxon>Bacillati</taxon>
        <taxon>Actinomycetota</taxon>
        <taxon>Actinomycetes</taxon>
        <taxon>Kitasatosporales</taxon>
        <taxon>Streptomycetaceae</taxon>
        <taxon>Streptomyces</taxon>
    </lineage>
</organism>
<evidence type="ECO:0000313" key="2">
    <source>
        <dbReference type="EMBL" id="GAA1916921.1"/>
    </source>
</evidence>
<gene>
    <name evidence="2" type="ORF">GCM10009716_27590</name>
</gene>
<feature type="compositionally biased region" description="Gly residues" evidence="1">
    <location>
        <begin position="116"/>
        <end position="132"/>
    </location>
</feature>
<dbReference type="InterPro" id="IPR025341">
    <property type="entry name" value="DUF4247"/>
</dbReference>
<accession>A0ABN2PE02</accession>
<dbReference type="RefSeq" id="WP_344262034.1">
    <property type="nucleotide sequence ID" value="NZ_BAAAMJ010000029.1"/>
</dbReference>
<dbReference type="Proteomes" id="UP001501303">
    <property type="component" value="Unassembled WGS sequence"/>
</dbReference>
<evidence type="ECO:0008006" key="4">
    <source>
        <dbReference type="Google" id="ProtNLM"/>
    </source>
</evidence>
<dbReference type="Pfam" id="PF14042">
    <property type="entry name" value="DUF4247"/>
    <property type="match status" value="1"/>
</dbReference>
<proteinExistence type="predicted"/>
<evidence type="ECO:0000256" key="1">
    <source>
        <dbReference type="SAM" id="MobiDB-lite"/>
    </source>
</evidence>
<feature type="region of interest" description="Disordered" evidence="1">
    <location>
        <begin position="105"/>
        <end position="132"/>
    </location>
</feature>
<protein>
    <recommendedName>
        <fullName evidence="4">DUF4247 domain-containing protein</fullName>
    </recommendedName>
</protein>
<keyword evidence="3" id="KW-1185">Reference proteome</keyword>
<dbReference type="EMBL" id="BAAAMJ010000029">
    <property type="protein sequence ID" value="GAA1916921.1"/>
    <property type="molecule type" value="Genomic_DNA"/>
</dbReference>